<organism evidence="1">
    <name type="scientific">Oikopleura dioica</name>
    <name type="common">Tunicate</name>
    <dbReference type="NCBI Taxonomy" id="34765"/>
    <lineage>
        <taxon>Eukaryota</taxon>
        <taxon>Metazoa</taxon>
        <taxon>Chordata</taxon>
        <taxon>Tunicata</taxon>
        <taxon>Appendicularia</taxon>
        <taxon>Copelata</taxon>
        <taxon>Oikopleuridae</taxon>
        <taxon>Oikopleura</taxon>
    </lineage>
</organism>
<evidence type="ECO:0000313" key="1">
    <source>
        <dbReference type="EMBL" id="CBY10627.1"/>
    </source>
</evidence>
<protein>
    <submittedName>
        <fullName evidence="1">Uncharacterized protein</fullName>
    </submittedName>
</protein>
<name>E4XJI4_OIKDI</name>
<evidence type="ECO:0000313" key="2">
    <source>
        <dbReference type="Proteomes" id="UP000001307"/>
    </source>
</evidence>
<dbReference type="InParanoid" id="E4XJI4"/>
<accession>E4XJI4</accession>
<sequence>MKSTGKPHSSPTSAQRFLAQQVTSSAAKKANVFKKILTATEFRQIIISAEFTTTTRV</sequence>
<proteinExistence type="predicted"/>
<reference evidence="1" key="1">
    <citation type="journal article" date="2010" name="Science">
        <title>Plasticity of animal genome architecture unmasked by rapid evolution of a pelagic tunicate.</title>
        <authorList>
            <person name="Denoeud F."/>
            <person name="Henriet S."/>
            <person name="Mungpakdee S."/>
            <person name="Aury J.M."/>
            <person name="Da Silva C."/>
            <person name="Brinkmann H."/>
            <person name="Mikhaleva J."/>
            <person name="Olsen L.C."/>
            <person name="Jubin C."/>
            <person name="Canestro C."/>
            <person name="Bouquet J.M."/>
            <person name="Danks G."/>
            <person name="Poulain J."/>
            <person name="Campsteijn C."/>
            <person name="Adamski M."/>
            <person name="Cross I."/>
            <person name="Yadetie F."/>
            <person name="Muffato M."/>
            <person name="Louis A."/>
            <person name="Butcher S."/>
            <person name="Tsagkogeorga G."/>
            <person name="Konrad A."/>
            <person name="Singh S."/>
            <person name="Jensen M.F."/>
            <person name="Cong E.H."/>
            <person name="Eikeseth-Otteraa H."/>
            <person name="Noel B."/>
            <person name="Anthouard V."/>
            <person name="Porcel B.M."/>
            <person name="Kachouri-Lafond R."/>
            <person name="Nishino A."/>
            <person name="Ugolini M."/>
            <person name="Chourrout P."/>
            <person name="Nishida H."/>
            <person name="Aasland R."/>
            <person name="Huzurbazar S."/>
            <person name="Westhof E."/>
            <person name="Delsuc F."/>
            <person name="Lehrach H."/>
            <person name="Reinhardt R."/>
            <person name="Weissenbach J."/>
            <person name="Roy S.W."/>
            <person name="Artiguenave F."/>
            <person name="Postlethwait J.H."/>
            <person name="Manak J.R."/>
            <person name="Thompson E.M."/>
            <person name="Jaillon O."/>
            <person name="Du Pasquier L."/>
            <person name="Boudinot P."/>
            <person name="Liberles D.A."/>
            <person name="Volff J.N."/>
            <person name="Philippe H."/>
            <person name="Lenhard B."/>
            <person name="Roest Crollius H."/>
            <person name="Wincker P."/>
            <person name="Chourrout D."/>
        </authorList>
    </citation>
    <scope>NUCLEOTIDE SEQUENCE [LARGE SCALE GENOMIC DNA]</scope>
</reference>
<dbReference type="Proteomes" id="UP000001307">
    <property type="component" value="Unassembled WGS sequence"/>
</dbReference>
<gene>
    <name evidence="1" type="ORF">GSOID_T00012782001</name>
</gene>
<dbReference type="EMBL" id="FN653061">
    <property type="protein sequence ID" value="CBY10627.1"/>
    <property type="molecule type" value="Genomic_DNA"/>
</dbReference>
<keyword evidence="2" id="KW-1185">Reference proteome</keyword>
<dbReference type="AlphaFoldDB" id="E4XJI4"/>